<reference evidence="1 2" key="1">
    <citation type="journal article" date="2005" name="Nucleic Acids Res.">
        <title>Genomic blueprint of Hahella chejuensis, a marine microbe producing an algicidal agent.</title>
        <authorList>
            <person name="Jeong H."/>
            <person name="Yim J.H."/>
            <person name="Lee C."/>
            <person name="Choi S.-H."/>
            <person name="Park Y.K."/>
            <person name="Yoon S.H."/>
            <person name="Hur C.-G."/>
            <person name="Kang H.-Y."/>
            <person name="Kim D."/>
            <person name="Lee H.H."/>
            <person name="Park K.H."/>
            <person name="Park S.-H."/>
            <person name="Park H.-S."/>
            <person name="Lee H.K."/>
            <person name="Oh T.K."/>
            <person name="Kim J.F."/>
        </authorList>
    </citation>
    <scope>NUCLEOTIDE SEQUENCE [LARGE SCALE GENOMIC DNA]</scope>
    <source>
        <strain evidence="1 2">KCTC 2396</strain>
    </source>
</reference>
<keyword evidence="2" id="KW-1185">Reference proteome</keyword>
<proteinExistence type="predicted"/>
<evidence type="ECO:0000313" key="2">
    <source>
        <dbReference type="Proteomes" id="UP000000238"/>
    </source>
</evidence>
<name>Q2SFR6_HAHCH</name>
<evidence type="ECO:0000313" key="1">
    <source>
        <dbReference type="EMBL" id="ABC30508.1"/>
    </source>
</evidence>
<protein>
    <submittedName>
        <fullName evidence="1">Uncharacterized protein</fullName>
    </submittedName>
</protein>
<dbReference type="AlphaFoldDB" id="Q2SFR6"/>
<accession>Q2SFR6</accession>
<gene>
    <name evidence="1" type="ordered locus">HCH_03776</name>
</gene>
<dbReference type="Proteomes" id="UP000000238">
    <property type="component" value="Chromosome"/>
</dbReference>
<dbReference type="EMBL" id="CP000155">
    <property type="protein sequence ID" value="ABC30508.1"/>
    <property type="molecule type" value="Genomic_DNA"/>
</dbReference>
<sequence>MVALFREQYVAVPQELGLAEGVLFGDAASQGVVVVAGFRRAQALSQLSTHFEGLLDAQVEL</sequence>
<dbReference type="KEGG" id="hch:HCH_03776"/>
<dbReference type="HOGENOM" id="CLU_2916126_0_0_6"/>
<organism evidence="1 2">
    <name type="scientific">Hahella chejuensis (strain KCTC 2396)</name>
    <dbReference type="NCBI Taxonomy" id="349521"/>
    <lineage>
        <taxon>Bacteria</taxon>
        <taxon>Pseudomonadati</taxon>
        <taxon>Pseudomonadota</taxon>
        <taxon>Gammaproteobacteria</taxon>
        <taxon>Oceanospirillales</taxon>
        <taxon>Hahellaceae</taxon>
        <taxon>Hahella</taxon>
    </lineage>
</organism>